<name>A0A1M5TK75_9BACT</name>
<accession>A0A1M5TK75</accession>
<dbReference type="Pfam" id="PF08271">
    <property type="entry name" value="Zn_Ribbon_TF"/>
    <property type="match status" value="1"/>
</dbReference>
<sequence>MTDQHCPGFEANKSITEVTVKCPECGQKKEIFSDEMDKKVTCSSCGKAFDPMQNKVE</sequence>
<feature type="domain" description="TFIIB-type" evidence="1">
    <location>
        <begin position="21"/>
        <end position="49"/>
    </location>
</feature>
<dbReference type="STRING" id="1121409.SAMN02745124_00769"/>
<reference evidence="2 3" key="1">
    <citation type="submission" date="2016-11" db="EMBL/GenBank/DDBJ databases">
        <authorList>
            <person name="Jaros S."/>
            <person name="Januszkiewicz K."/>
            <person name="Wedrychowicz H."/>
        </authorList>
    </citation>
    <scope>NUCLEOTIDE SEQUENCE [LARGE SCALE GENOMIC DNA]</scope>
    <source>
        <strain evidence="2 3">DSM 9705</strain>
    </source>
</reference>
<evidence type="ECO:0000313" key="3">
    <source>
        <dbReference type="Proteomes" id="UP000184139"/>
    </source>
</evidence>
<dbReference type="SUPFAM" id="SSF57783">
    <property type="entry name" value="Zinc beta-ribbon"/>
    <property type="match status" value="1"/>
</dbReference>
<dbReference type="Proteomes" id="UP000184139">
    <property type="component" value="Unassembled WGS sequence"/>
</dbReference>
<evidence type="ECO:0000313" key="2">
    <source>
        <dbReference type="EMBL" id="SHH51167.1"/>
    </source>
</evidence>
<dbReference type="EMBL" id="FQXS01000003">
    <property type="protein sequence ID" value="SHH51167.1"/>
    <property type="molecule type" value="Genomic_DNA"/>
</dbReference>
<dbReference type="OrthoDB" id="9799326at2"/>
<keyword evidence="3" id="KW-1185">Reference proteome</keyword>
<dbReference type="InterPro" id="IPR013137">
    <property type="entry name" value="Znf_TFIIB"/>
</dbReference>
<proteinExistence type="predicted"/>
<protein>
    <submittedName>
        <fullName evidence="2">TFIIB zinc-binding</fullName>
    </submittedName>
</protein>
<dbReference type="AlphaFoldDB" id="A0A1M5TK75"/>
<organism evidence="2 3">
    <name type="scientific">Desulfofustis glycolicus DSM 9705</name>
    <dbReference type="NCBI Taxonomy" id="1121409"/>
    <lineage>
        <taxon>Bacteria</taxon>
        <taxon>Pseudomonadati</taxon>
        <taxon>Thermodesulfobacteriota</taxon>
        <taxon>Desulfobulbia</taxon>
        <taxon>Desulfobulbales</taxon>
        <taxon>Desulfocapsaceae</taxon>
        <taxon>Desulfofustis</taxon>
    </lineage>
</organism>
<evidence type="ECO:0000259" key="1">
    <source>
        <dbReference type="Pfam" id="PF08271"/>
    </source>
</evidence>
<dbReference type="RefSeq" id="WP_073373508.1">
    <property type="nucleotide sequence ID" value="NZ_FQXS01000003.1"/>
</dbReference>
<gene>
    <name evidence="2" type="ORF">SAMN02745124_00769</name>
</gene>